<evidence type="ECO:0000256" key="1">
    <source>
        <dbReference type="ARBA" id="ARBA00022448"/>
    </source>
</evidence>
<dbReference type="Proteomes" id="UP000279422">
    <property type="component" value="Unassembled WGS sequence"/>
</dbReference>
<dbReference type="InterPro" id="IPR017900">
    <property type="entry name" value="4Fe4S_Fe_S_CS"/>
</dbReference>
<keyword evidence="6" id="KW-0408">Iron</keyword>
<evidence type="ECO:0000256" key="4">
    <source>
        <dbReference type="ARBA" id="ARBA00022737"/>
    </source>
</evidence>
<dbReference type="AlphaFoldDB" id="A0A497E5A9"/>
<protein>
    <submittedName>
        <fullName evidence="9">(Fe-S)-binding protein</fullName>
    </submittedName>
</protein>
<evidence type="ECO:0000313" key="10">
    <source>
        <dbReference type="Proteomes" id="UP000279422"/>
    </source>
</evidence>
<dbReference type="InterPro" id="IPR017896">
    <property type="entry name" value="4Fe4S_Fe-S-bd"/>
</dbReference>
<dbReference type="SUPFAM" id="SSF55021">
    <property type="entry name" value="ACT-like"/>
    <property type="match status" value="1"/>
</dbReference>
<evidence type="ECO:0000256" key="6">
    <source>
        <dbReference type="ARBA" id="ARBA00023004"/>
    </source>
</evidence>
<dbReference type="SUPFAM" id="SSF54862">
    <property type="entry name" value="4Fe-4S ferredoxins"/>
    <property type="match status" value="1"/>
</dbReference>
<feature type="domain" description="4Fe-4S ferredoxin-type" evidence="8">
    <location>
        <begin position="76"/>
        <end position="105"/>
    </location>
</feature>
<dbReference type="Gene3D" id="3.30.70.260">
    <property type="match status" value="1"/>
</dbReference>
<dbReference type="EMBL" id="QMPZ01000012">
    <property type="protein sequence ID" value="RLE10295.1"/>
    <property type="molecule type" value="Genomic_DNA"/>
</dbReference>
<evidence type="ECO:0000256" key="7">
    <source>
        <dbReference type="ARBA" id="ARBA00023014"/>
    </source>
</evidence>
<name>A0A497E5A9_UNCAE</name>
<dbReference type="Pfam" id="PF09383">
    <property type="entry name" value="NIL"/>
    <property type="match status" value="1"/>
</dbReference>
<dbReference type="PROSITE" id="PS00198">
    <property type="entry name" value="4FE4S_FER_1"/>
    <property type="match status" value="1"/>
</dbReference>
<dbReference type="Pfam" id="PF12838">
    <property type="entry name" value="Fer4_7"/>
    <property type="match status" value="1"/>
</dbReference>
<dbReference type="SMART" id="SM00930">
    <property type="entry name" value="NIL"/>
    <property type="match status" value="1"/>
</dbReference>
<reference evidence="9 10" key="1">
    <citation type="submission" date="2018-06" db="EMBL/GenBank/DDBJ databases">
        <title>Extensive metabolic versatility and redundancy in microbially diverse, dynamic hydrothermal sediments.</title>
        <authorList>
            <person name="Dombrowski N."/>
            <person name="Teske A."/>
            <person name="Baker B.J."/>
        </authorList>
    </citation>
    <scope>NUCLEOTIDE SEQUENCE [LARGE SCALE GENOMIC DNA]</scope>
    <source>
        <strain evidence="9">B47_G16</strain>
    </source>
</reference>
<evidence type="ECO:0000256" key="2">
    <source>
        <dbReference type="ARBA" id="ARBA00022485"/>
    </source>
</evidence>
<gene>
    <name evidence="9" type="ORF">DRJ00_01920</name>
</gene>
<dbReference type="InterPro" id="IPR045865">
    <property type="entry name" value="ACT-like_dom_sf"/>
</dbReference>
<dbReference type="InterPro" id="IPR018449">
    <property type="entry name" value="NIL_domain"/>
</dbReference>
<dbReference type="InterPro" id="IPR050572">
    <property type="entry name" value="Fe-S_Ferredoxin"/>
</dbReference>
<dbReference type="PANTHER" id="PTHR43687">
    <property type="entry name" value="ADENYLYLSULFATE REDUCTASE, BETA SUBUNIT"/>
    <property type="match status" value="1"/>
</dbReference>
<dbReference type="PANTHER" id="PTHR43687:SF6">
    <property type="entry name" value="L-ASPARTATE SEMIALDEHYDE SULFURTRANSFERASE IRON-SULFUR SUBUNIT"/>
    <property type="match status" value="1"/>
</dbReference>
<keyword evidence="1" id="KW-0813">Transport</keyword>
<keyword evidence="5" id="KW-0249">Electron transport</keyword>
<dbReference type="GO" id="GO:0046872">
    <property type="term" value="F:metal ion binding"/>
    <property type="evidence" value="ECO:0007669"/>
    <property type="project" value="UniProtKB-KW"/>
</dbReference>
<keyword evidence="3" id="KW-0479">Metal-binding</keyword>
<sequence>MAKRRIVLTFPSRLIDQPITYHLIKDYNLAVNILRARVSPKEEGRLMIELSGKKSSLDAGLNYLKELGVNVQPLAQDIRWLEERCTHCTVCVPICPTKAITVDRDKMRVSFDKERCIACELCVPICPYKAIEILF</sequence>
<evidence type="ECO:0000313" key="9">
    <source>
        <dbReference type="EMBL" id="RLE10295.1"/>
    </source>
</evidence>
<dbReference type="GO" id="GO:0051539">
    <property type="term" value="F:4 iron, 4 sulfur cluster binding"/>
    <property type="evidence" value="ECO:0007669"/>
    <property type="project" value="UniProtKB-KW"/>
</dbReference>
<comment type="caution">
    <text evidence="9">The sequence shown here is derived from an EMBL/GenBank/DDBJ whole genome shotgun (WGS) entry which is preliminary data.</text>
</comment>
<evidence type="ECO:0000256" key="5">
    <source>
        <dbReference type="ARBA" id="ARBA00022982"/>
    </source>
</evidence>
<feature type="domain" description="4Fe-4S ferredoxin-type" evidence="8">
    <location>
        <begin position="107"/>
        <end position="135"/>
    </location>
</feature>
<evidence type="ECO:0000256" key="3">
    <source>
        <dbReference type="ARBA" id="ARBA00022723"/>
    </source>
</evidence>
<proteinExistence type="predicted"/>
<keyword evidence="7" id="KW-0411">Iron-sulfur</keyword>
<dbReference type="PROSITE" id="PS51379">
    <property type="entry name" value="4FE4S_FER_2"/>
    <property type="match status" value="2"/>
</dbReference>
<dbReference type="Gene3D" id="3.30.70.20">
    <property type="match status" value="1"/>
</dbReference>
<keyword evidence="2" id="KW-0004">4Fe-4S</keyword>
<keyword evidence="4" id="KW-0677">Repeat</keyword>
<organism evidence="9 10">
    <name type="scientific">Aerophobetes bacterium</name>
    <dbReference type="NCBI Taxonomy" id="2030807"/>
    <lineage>
        <taxon>Bacteria</taxon>
        <taxon>Candidatus Aerophobota</taxon>
    </lineage>
</organism>
<evidence type="ECO:0000259" key="8">
    <source>
        <dbReference type="PROSITE" id="PS51379"/>
    </source>
</evidence>
<accession>A0A497E5A9</accession>